<accession>A0A8T0VCT2</accession>
<protein>
    <submittedName>
        <fullName evidence="2">Uncharacterized protein</fullName>
    </submittedName>
</protein>
<dbReference type="AlphaFoldDB" id="A0A8T0VCT2"/>
<sequence length="55" mass="6111">MPRPLLLAPWPLPTAPGDRPSRQVGHEATSSQSAQYAGIKDMDIDQQFNNWLGSY</sequence>
<comment type="caution">
    <text evidence="2">The sequence shown here is derived from an EMBL/GenBank/DDBJ whole genome shotgun (WGS) entry which is preliminary data.</text>
</comment>
<evidence type="ECO:0000313" key="2">
    <source>
        <dbReference type="EMBL" id="KAG2634162.1"/>
    </source>
</evidence>
<name>A0A8T0VCT2_PANVG</name>
<proteinExistence type="predicted"/>
<evidence type="ECO:0000256" key="1">
    <source>
        <dbReference type="SAM" id="MobiDB-lite"/>
    </source>
</evidence>
<feature type="region of interest" description="Disordered" evidence="1">
    <location>
        <begin position="1"/>
        <end position="35"/>
    </location>
</feature>
<dbReference type="Proteomes" id="UP000823388">
    <property type="component" value="Chromosome 2N"/>
</dbReference>
<organism evidence="2 3">
    <name type="scientific">Panicum virgatum</name>
    <name type="common">Blackwell switchgrass</name>
    <dbReference type="NCBI Taxonomy" id="38727"/>
    <lineage>
        <taxon>Eukaryota</taxon>
        <taxon>Viridiplantae</taxon>
        <taxon>Streptophyta</taxon>
        <taxon>Embryophyta</taxon>
        <taxon>Tracheophyta</taxon>
        <taxon>Spermatophyta</taxon>
        <taxon>Magnoliopsida</taxon>
        <taxon>Liliopsida</taxon>
        <taxon>Poales</taxon>
        <taxon>Poaceae</taxon>
        <taxon>PACMAD clade</taxon>
        <taxon>Panicoideae</taxon>
        <taxon>Panicodae</taxon>
        <taxon>Paniceae</taxon>
        <taxon>Panicinae</taxon>
        <taxon>Panicum</taxon>
        <taxon>Panicum sect. Hiantes</taxon>
    </lineage>
</organism>
<keyword evidence="3" id="KW-1185">Reference proteome</keyword>
<evidence type="ECO:0000313" key="3">
    <source>
        <dbReference type="Proteomes" id="UP000823388"/>
    </source>
</evidence>
<gene>
    <name evidence="2" type="ORF">PVAP13_2NG533103</name>
</gene>
<reference evidence="2" key="1">
    <citation type="submission" date="2020-05" db="EMBL/GenBank/DDBJ databases">
        <title>WGS assembly of Panicum virgatum.</title>
        <authorList>
            <person name="Lovell J.T."/>
            <person name="Jenkins J."/>
            <person name="Shu S."/>
            <person name="Juenger T.E."/>
            <person name="Schmutz J."/>
        </authorList>
    </citation>
    <scope>NUCLEOTIDE SEQUENCE</scope>
    <source>
        <strain evidence="2">AP13</strain>
    </source>
</reference>
<dbReference type="EMBL" id="CM029040">
    <property type="protein sequence ID" value="KAG2634162.1"/>
    <property type="molecule type" value="Genomic_DNA"/>
</dbReference>